<dbReference type="PANTHER" id="PTHR40398:SF1">
    <property type="entry name" value="PTS SYSTEM GLUCITOL_SORBITOL-SPECIFIC EIIA COMPONENT"/>
    <property type="match status" value="1"/>
</dbReference>
<evidence type="ECO:0000313" key="3">
    <source>
        <dbReference type="Proteomes" id="UP000182762"/>
    </source>
</evidence>
<evidence type="ECO:0000313" key="2">
    <source>
        <dbReference type="EMBL" id="SFQ45239.1"/>
    </source>
</evidence>
<accession>A0A1I5YLU8</accession>
<dbReference type="EMBL" id="FOXX01000003">
    <property type="protein sequence ID" value="SFQ45239.1"/>
    <property type="molecule type" value="Genomic_DNA"/>
</dbReference>
<dbReference type="GeneID" id="93710131"/>
<feature type="modified residue" description="Phosphohistidine; by HPr" evidence="1">
    <location>
        <position position="40"/>
    </location>
</feature>
<comment type="caution">
    <text evidence="2">The sequence shown here is derived from an EMBL/GenBank/DDBJ whole genome shotgun (WGS) entry which is preliminary data.</text>
</comment>
<dbReference type="Proteomes" id="UP000182762">
    <property type="component" value="Unassembled WGS sequence"/>
</dbReference>
<evidence type="ECO:0000256" key="1">
    <source>
        <dbReference type="PROSITE-ProRule" id="PRU00420"/>
    </source>
</evidence>
<organism evidence="2 3">
    <name type="scientific">Priestia endophytica DSM 13796</name>
    <dbReference type="NCBI Taxonomy" id="1121089"/>
    <lineage>
        <taxon>Bacteria</taxon>
        <taxon>Bacillati</taxon>
        <taxon>Bacillota</taxon>
        <taxon>Bacilli</taxon>
        <taxon>Bacillales</taxon>
        <taxon>Bacillaceae</taxon>
        <taxon>Priestia</taxon>
    </lineage>
</organism>
<dbReference type="InterPro" id="IPR004716">
    <property type="entry name" value="PTS_IIA_glucitol/sorbitol-sp"/>
</dbReference>
<keyword evidence="3" id="KW-1185">Reference proteome</keyword>
<dbReference type="PROSITE" id="PS51097">
    <property type="entry name" value="PTS_EIIA_TYPE_5"/>
    <property type="match status" value="1"/>
</dbReference>
<reference evidence="2 3" key="1">
    <citation type="submission" date="2016-10" db="EMBL/GenBank/DDBJ databases">
        <authorList>
            <person name="Varghese N."/>
            <person name="Submissions S."/>
        </authorList>
    </citation>
    <scope>NUCLEOTIDE SEQUENCE [LARGE SCALE GENOMIC DNA]</scope>
    <source>
        <strain evidence="2 3">DSM 13796</strain>
    </source>
</reference>
<protein>
    <submittedName>
        <fullName evidence="2">PTS system, glucitol/sorbitol-specific IIA component</fullName>
    </submittedName>
</protein>
<proteinExistence type="predicted"/>
<dbReference type="InterPro" id="IPR036665">
    <property type="entry name" value="PTS_IIA_glucitol/sorbitol_sf"/>
</dbReference>
<dbReference type="RefSeq" id="WP_061802824.1">
    <property type="nucleotide sequence ID" value="NZ_FOXX01000003.1"/>
</dbReference>
<sequence length="119" mass="13096">MYKSIVKEIGELALSFEEEKIMILFGPQTPEGLREMAVIHEVEEDQSEGPIKEGNTFKIDDQEFTVTAVGSAANNNLKELGHISIYFSEPTGEVLPGAVFASPHMLPKVKNGSIIEFKS</sequence>
<name>A0A1I5YLU8_9BACI</name>
<dbReference type="Pfam" id="PF03829">
    <property type="entry name" value="PTSIIA_gutA"/>
    <property type="match status" value="1"/>
</dbReference>
<gene>
    <name evidence="2" type="ORF">SAMN02745910_01412</name>
</gene>
<dbReference type="PANTHER" id="PTHR40398">
    <property type="entry name" value="PTS SYSTEM GLUCITOL/SORBITOL-SPECIFIC EIIA COMPONENT"/>
    <property type="match status" value="1"/>
</dbReference>
<dbReference type="SUPFAM" id="SSF141530">
    <property type="entry name" value="PTSIIA/GutA-like"/>
    <property type="match status" value="1"/>
</dbReference>
<dbReference type="Gene3D" id="2.40.33.40">
    <property type="entry name" value="Phosphotransferase system, glucitol/sorbitol-specific IIA component"/>
    <property type="match status" value="1"/>
</dbReference>